<name>A0AAW2CUA4_9ROSI</name>
<dbReference type="AlphaFoldDB" id="A0AAW2CUA4"/>
<dbReference type="Proteomes" id="UP001459277">
    <property type="component" value="Unassembled WGS sequence"/>
</dbReference>
<accession>A0AAW2CUA4</accession>
<evidence type="ECO:0000313" key="1">
    <source>
        <dbReference type="EMBL" id="KAL0001875.1"/>
    </source>
</evidence>
<comment type="caution">
    <text evidence="1">The sequence shown here is derived from an EMBL/GenBank/DDBJ whole genome shotgun (WGS) entry which is preliminary data.</text>
</comment>
<dbReference type="EMBL" id="JAZDWU010000005">
    <property type="protein sequence ID" value="KAL0001875.1"/>
    <property type="molecule type" value="Genomic_DNA"/>
</dbReference>
<sequence length="57" mass="6522">MRTYCEILSWGAKISGLPLGVDLFFGDVLSRKGYAFDQDKMRPDFYTEVYSGLCFDV</sequence>
<gene>
    <name evidence="1" type="ORF">SO802_015656</name>
</gene>
<evidence type="ECO:0000313" key="2">
    <source>
        <dbReference type="Proteomes" id="UP001459277"/>
    </source>
</evidence>
<organism evidence="1 2">
    <name type="scientific">Lithocarpus litseifolius</name>
    <dbReference type="NCBI Taxonomy" id="425828"/>
    <lineage>
        <taxon>Eukaryota</taxon>
        <taxon>Viridiplantae</taxon>
        <taxon>Streptophyta</taxon>
        <taxon>Embryophyta</taxon>
        <taxon>Tracheophyta</taxon>
        <taxon>Spermatophyta</taxon>
        <taxon>Magnoliopsida</taxon>
        <taxon>eudicotyledons</taxon>
        <taxon>Gunneridae</taxon>
        <taxon>Pentapetalae</taxon>
        <taxon>rosids</taxon>
        <taxon>fabids</taxon>
        <taxon>Fagales</taxon>
        <taxon>Fagaceae</taxon>
        <taxon>Lithocarpus</taxon>
    </lineage>
</organism>
<keyword evidence="2" id="KW-1185">Reference proteome</keyword>
<reference evidence="1 2" key="1">
    <citation type="submission" date="2024-01" db="EMBL/GenBank/DDBJ databases">
        <title>A telomere-to-telomere, gap-free genome of sweet tea (Lithocarpus litseifolius).</title>
        <authorList>
            <person name="Zhou J."/>
        </authorList>
    </citation>
    <scope>NUCLEOTIDE SEQUENCE [LARGE SCALE GENOMIC DNA]</scope>
    <source>
        <strain evidence="1">Zhou-2022a</strain>
        <tissue evidence="1">Leaf</tissue>
    </source>
</reference>
<protein>
    <submittedName>
        <fullName evidence="1">Uncharacterized protein</fullName>
    </submittedName>
</protein>
<proteinExistence type="predicted"/>